<sequence length="209" mass="22187">MDRLGAGGAEPIDLGFSDAAVVRLERGGKVLYYKAGLGIGAEADRLGWLGTTEIPCPRILDRGEDEKGEWMLTTELAGRDASQAWSAAERPAVLAAVADGIRQLHALTDCPFDSPYPGTRGAVTHGDFTAPNVFVDPTTLRFSGLLDLSRLGLGDPYVDFALMHRSLAGPLNPQYGGEPAARDFVVQAGGDPDDPRLAHYTDLGTTGTY</sequence>
<feature type="domain" description="Aminoglycoside phosphotransferase" evidence="1">
    <location>
        <begin position="39"/>
        <end position="114"/>
    </location>
</feature>
<dbReference type="PANTHER" id="PTHR21310">
    <property type="entry name" value="AMINOGLYCOSIDE PHOSPHOTRANSFERASE-RELATED-RELATED"/>
    <property type="match status" value="1"/>
</dbReference>
<evidence type="ECO:0000259" key="1">
    <source>
        <dbReference type="Pfam" id="PF01636"/>
    </source>
</evidence>
<feature type="domain" description="Aminoglycoside phosphotransferase" evidence="1">
    <location>
        <begin position="122"/>
        <end position="175"/>
    </location>
</feature>
<dbReference type="InterPro" id="IPR002575">
    <property type="entry name" value="Aminoglycoside_PTrfase"/>
</dbReference>
<organism evidence="2 3">
    <name type="scientific">Kribbella qitaiheensis</name>
    <dbReference type="NCBI Taxonomy" id="1544730"/>
    <lineage>
        <taxon>Bacteria</taxon>
        <taxon>Bacillati</taxon>
        <taxon>Actinomycetota</taxon>
        <taxon>Actinomycetes</taxon>
        <taxon>Propionibacteriales</taxon>
        <taxon>Kribbellaceae</taxon>
        <taxon>Kribbella</taxon>
    </lineage>
</organism>
<reference evidence="2 3" key="2">
    <citation type="journal article" date="2020" name="Microbiol. Resour. Announc.">
        <title>Antarctic desert soil bacteria exhibit high novel natural product potential, evaluated through long-read genome sequencing and comparative genomics.</title>
        <authorList>
            <person name="Benaud N."/>
            <person name="Edwards R.J."/>
            <person name="Amos T.G."/>
            <person name="D'Agostino P.M."/>
            <person name="Gutierrez-Chavez C."/>
            <person name="Montgomery K."/>
            <person name="Nicetic I."/>
            <person name="Ferrari B.C."/>
        </authorList>
    </citation>
    <scope>NUCLEOTIDE SEQUENCE [LARGE SCALE GENOMIC DNA]</scope>
    <source>
        <strain evidence="2 3">SPB151</strain>
    </source>
</reference>
<dbReference type="KEGG" id="kqi:F1D05_25900"/>
<accession>A0A7G6XA92</accession>
<dbReference type="Pfam" id="PF01636">
    <property type="entry name" value="APH"/>
    <property type="match status" value="2"/>
</dbReference>
<proteinExistence type="predicted"/>
<keyword evidence="2" id="KW-0808">Transferase</keyword>
<name>A0A7G6XA92_9ACTN</name>
<gene>
    <name evidence="2" type="ORF">F1D05_25900</name>
</gene>
<dbReference type="InterPro" id="IPR011009">
    <property type="entry name" value="Kinase-like_dom_sf"/>
</dbReference>
<dbReference type="SUPFAM" id="SSF56112">
    <property type="entry name" value="Protein kinase-like (PK-like)"/>
    <property type="match status" value="1"/>
</dbReference>
<dbReference type="InterPro" id="IPR051678">
    <property type="entry name" value="AGP_Transferase"/>
</dbReference>
<evidence type="ECO:0000313" key="3">
    <source>
        <dbReference type="Proteomes" id="UP000515563"/>
    </source>
</evidence>
<dbReference type="PANTHER" id="PTHR21310:SF41">
    <property type="entry name" value="3'-PHOSPHOTRANSFERASE, PUTATIVE-RELATED"/>
    <property type="match status" value="1"/>
</dbReference>
<dbReference type="Gene3D" id="3.30.200.20">
    <property type="entry name" value="Phosphorylase Kinase, domain 1"/>
    <property type="match status" value="1"/>
</dbReference>
<dbReference type="Gene3D" id="3.90.1200.10">
    <property type="match status" value="1"/>
</dbReference>
<reference evidence="3" key="1">
    <citation type="submission" date="2019-09" db="EMBL/GenBank/DDBJ databases">
        <title>Antimicrobial potential of Antarctic Bacteria.</title>
        <authorList>
            <person name="Benaud N."/>
            <person name="Edwards R.J."/>
            <person name="Ferrari B.C."/>
        </authorList>
    </citation>
    <scope>NUCLEOTIDE SEQUENCE [LARGE SCALE GENOMIC DNA]</scope>
    <source>
        <strain evidence="3">SPB151</strain>
    </source>
</reference>
<dbReference type="EMBL" id="CP043661">
    <property type="protein sequence ID" value="QNE23157.1"/>
    <property type="molecule type" value="Genomic_DNA"/>
</dbReference>
<dbReference type="AlphaFoldDB" id="A0A7G6XA92"/>
<dbReference type="GO" id="GO:0016740">
    <property type="term" value="F:transferase activity"/>
    <property type="evidence" value="ECO:0007669"/>
    <property type="project" value="UniProtKB-KW"/>
</dbReference>
<protein>
    <submittedName>
        <fullName evidence="2">Phosphotransferase</fullName>
    </submittedName>
</protein>
<evidence type="ECO:0000313" key="2">
    <source>
        <dbReference type="EMBL" id="QNE23157.1"/>
    </source>
</evidence>
<dbReference type="Proteomes" id="UP000515563">
    <property type="component" value="Chromosome"/>
</dbReference>
<keyword evidence="3" id="KW-1185">Reference proteome</keyword>